<dbReference type="Gene3D" id="3.30.530.50">
    <property type="match status" value="1"/>
</dbReference>
<dbReference type="Gene3D" id="3.30.310.170">
    <property type="entry name" value="Outer membrane protein assembly factor BamC"/>
    <property type="match status" value="1"/>
</dbReference>
<gene>
    <name evidence="1" type="ORF">BTN50_1311</name>
</gene>
<sequence>MSAIIITILAACSSEKTLRQASNDFTYLKSAPLSTWQTLPNQKSEFSNIYSIPNSNVAGPIGRSIDIRPPQQILALIPGAHYERDTKGVTIWMPNEEHTKRLWHTITSMINEKQISMHSSFVNDIETNWLVWSIEDNNEVIESLYTVTLVSEHKRTGLRIDMIRWKRNEQIEDVSIGMRDNYNAQMTNILIAHYNRELRKEAHIKAEKLITNISISLGKDRSGLPVIIAWEPYDVFWEHVSVMLGECGFIIKERNHSQGTLTVKYKVPDDAFWKGINTKPLQFNRDNYNVQLGDLGNRTSINVTDSTGKPIKEEQLANFSLVLIAAVEHLTK</sequence>
<organism evidence="1 2">
    <name type="scientific">Candidatus Enterovibrio altilux</name>
    <dbReference type="NCBI Taxonomy" id="1927128"/>
    <lineage>
        <taxon>Bacteria</taxon>
        <taxon>Pseudomonadati</taxon>
        <taxon>Pseudomonadota</taxon>
        <taxon>Gammaproteobacteria</taxon>
        <taxon>Vibrionales</taxon>
        <taxon>Vibrionaceae</taxon>
        <taxon>Enterovibrio</taxon>
    </lineage>
</organism>
<evidence type="ECO:0000313" key="1">
    <source>
        <dbReference type="EMBL" id="ATF09793.1"/>
    </source>
</evidence>
<dbReference type="AlphaFoldDB" id="A0A291B9Y4"/>
<reference evidence="2" key="1">
    <citation type="submission" date="2017-04" db="EMBL/GenBank/DDBJ databases">
        <title>Genome evolution of the luminous symbionts of deep sea anglerfish.</title>
        <authorList>
            <person name="Hendry T.A."/>
        </authorList>
    </citation>
    <scope>NUCLEOTIDE SEQUENCE [LARGE SCALE GENOMIC DNA]</scope>
</reference>
<proteinExistence type="predicted"/>
<dbReference type="InterPro" id="IPR010653">
    <property type="entry name" value="NlpB/DapX"/>
</dbReference>
<accession>A0A291B9Y4</accession>
<keyword evidence="2" id="KW-1185">Reference proteome</keyword>
<dbReference type="EMBL" id="CP020660">
    <property type="protein sequence ID" value="ATF09793.1"/>
    <property type="molecule type" value="Genomic_DNA"/>
</dbReference>
<dbReference type="KEGG" id="elux:BTN50_1311"/>
<dbReference type="Proteomes" id="UP000218160">
    <property type="component" value="Chromosome 1"/>
</dbReference>
<evidence type="ECO:0000313" key="2">
    <source>
        <dbReference type="Proteomes" id="UP000218160"/>
    </source>
</evidence>
<name>A0A291B9Y4_9GAMM</name>
<dbReference type="InterPro" id="IPR042268">
    <property type="entry name" value="BamC_C"/>
</dbReference>
<dbReference type="Pfam" id="PF06804">
    <property type="entry name" value="Lipoprotein_18"/>
    <property type="match status" value="1"/>
</dbReference>
<protein>
    <submittedName>
        <fullName evidence="1">Outer membrane protein NlpB</fullName>
    </submittedName>
</protein>